<name>A0A7W8NPN9_9DEIO</name>
<reference evidence="2" key="4">
    <citation type="submission" date="2024-05" db="EMBL/GenBank/DDBJ databases">
        <authorList>
            <person name="Sun Q."/>
            <person name="Zhou Y."/>
        </authorList>
    </citation>
    <scope>NUCLEOTIDE SEQUENCE</scope>
    <source>
        <strain evidence="2">CGMCC 1.18437</strain>
    </source>
</reference>
<reference evidence="3 4" key="3">
    <citation type="submission" date="2020-08" db="EMBL/GenBank/DDBJ databases">
        <title>Genomic Encyclopedia of Type Strains, Phase IV (KMG-IV): sequencing the most valuable type-strain genomes for metagenomic binning, comparative biology and taxonomic classification.</title>
        <authorList>
            <person name="Goeker M."/>
        </authorList>
    </citation>
    <scope>NUCLEOTIDE SEQUENCE [LARGE SCALE GENOMIC DNA]</scope>
    <source>
        <strain evidence="3 4">DSM 27521</strain>
    </source>
</reference>
<feature type="domain" description="Zinc finger CGNR" evidence="1">
    <location>
        <begin position="151"/>
        <end position="194"/>
    </location>
</feature>
<evidence type="ECO:0000313" key="3">
    <source>
        <dbReference type="EMBL" id="MBB5378169.1"/>
    </source>
</evidence>
<evidence type="ECO:0000313" key="5">
    <source>
        <dbReference type="Proteomes" id="UP000619376"/>
    </source>
</evidence>
<reference evidence="2" key="1">
    <citation type="journal article" date="2014" name="Int. J. Syst. Evol. Microbiol.">
        <title>Complete genome of a new Firmicutes species belonging to the dominant human colonic microbiota ('Ruminococcus bicirculans') reveals two chromosomes and a selective capacity to utilize plant glucans.</title>
        <authorList>
            <consortium name="NISC Comparative Sequencing Program"/>
            <person name="Wegmann U."/>
            <person name="Louis P."/>
            <person name="Goesmann A."/>
            <person name="Henrissat B."/>
            <person name="Duncan S.H."/>
            <person name="Flint H.J."/>
        </authorList>
    </citation>
    <scope>NUCLEOTIDE SEQUENCE</scope>
    <source>
        <strain evidence="2">CGMCC 1.18437</strain>
    </source>
</reference>
<accession>A0A7W8NPN9</accession>
<dbReference type="InterPro" id="IPR010852">
    <property type="entry name" value="ABATE"/>
</dbReference>
<evidence type="ECO:0000313" key="4">
    <source>
        <dbReference type="Proteomes" id="UP000539473"/>
    </source>
</evidence>
<dbReference type="EMBL" id="JACHFK010000011">
    <property type="protein sequence ID" value="MBB5378169.1"/>
    <property type="molecule type" value="Genomic_DNA"/>
</dbReference>
<dbReference type="InterPro" id="IPR023286">
    <property type="entry name" value="ABATE_dom_sf"/>
</dbReference>
<dbReference type="Pfam" id="PF11706">
    <property type="entry name" value="zf-CGNR"/>
    <property type="match status" value="1"/>
</dbReference>
<dbReference type="EMBL" id="BNAJ01000011">
    <property type="protein sequence ID" value="GHF56550.1"/>
    <property type="molecule type" value="Genomic_DNA"/>
</dbReference>
<dbReference type="AlphaFoldDB" id="A0A7W8NPN9"/>
<gene>
    <name evidence="2" type="ORF">GCM10017781_36080</name>
    <name evidence="3" type="ORF">HNQ07_003670</name>
</gene>
<dbReference type="Proteomes" id="UP000539473">
    <property type="component" value="Unassembled WGS sequence"/>
</dbReference>
<comment type="caution">
    <text evidence="3">The sequence shown here is derived from an EMBL/GenBank/DDBJ whole genome shotgun (WGS) entry which is preliminary data.</text>
</comment>
<evidence type="ECO:0000313" key="2">
    <source>
        <dbReference type="EMBL" id="GHF56550.1"/>
    </source>
</evidence>
<sequence>MAAFKFPFVGGDPSLDLVNTLVHRGRPDGPDDLLRSGQHAVEWFRLAGLLSPDAAGRLDPDAALYSARRLRAALDALYRPLATGEPHGDDSARGLLTLNAVLDQGRERVQLRHEPPDFHEWHTFETIGPSDPAVGVARTAATLLHTLTPGRLKVCQNPDCDLLFHDTSRNASRRWCDMSTCGNVTKQTRYRARHDRS</sequence>
<organism evidence="3 4">
    <name type="scientific">Deinococcus metalli</name>
    <dbReference type="NCBI Taxonomy" id="1141878"/>
    <lineage>
        <taxon>Bacteria</taxon>
        <taxon>Thermotogati</taxon>
        <taxon>Deinococcota</taxon>
        <taxon>Deinococci</taxon>
        <taxon>Deinococcales</taxon>
        <taxon>Deinococcaceae</taxon>
        <taxon>Deinococcus</taxon>
    </lineage>
</organism>
<reference evidence="5" key="2">
    <citation type="journal article" date="2019" name="Int. J. Syst. Evol. Microbiol.">
        <title>The Global Catalogue of Microorganisms (GCM) 10K type strain sequencing project: providing services to taxonomists for standard genome sequencing and annotation.</title>
        <authorList>
            <consortium name="The Broad Institute Genomics Platform"/>
            <consortium name="The Broad Institute Genome Sequencing Center for Infectious Disease"/>
            <person name="Wu L."/>
            <person name="Ma J."/>
        </authorList>
    </citation>
    <scope>NUCLEOTIDE SEQUENCE [LARGE SCALE GENOMIC DNA]</scope>
    <source>
        <strain evidence="5">CGMCC 1.18437</strain>
    </source>
</reference>
<keyword evidence="5" id="KW-1185">Reference proteome</keyword>
<dbReference type="Gene3D" id="1.10.3300.10">
    <property type="entry name" value="Jann2411-like domain"/>
    <property type="match status" value="1"/>
</dbReference>
<dbReference type="PANTHER" id="PTHR35525">
    <property type="entry name" value="BLL6575 PROTEIN"/>
    <property type="match status" value="1"/>
</dbReference>
<dbReference type="SUPFAM" id="SSF160904">
    <property type="entry name" value="Jann2411-like"/>
    <property type="match status" value="1"/>
</dbReference>
<dbReference type="InterPro" id="IPR021005">
    <property type="entry name" value="Znf_CGNR"/>
</dbReference>
<dbReference type="PANTHER" id="PTHR35525:SF3">
    <property type="entry name" value="BLL6575 PROTEIN"/>
    <property type="match status" value="1"/>
</dbReference>
<dbReference type="Pfam" id="PF07336">
    <property type="entry name" value="ABATE"/>
    <property type="match status" value="1"/>
</dbReference>
<dbReference type="Proteomes" id="UP000619376">
    <property type="component" value="Unassembled WGS sequence"/>
</dbReference>
<evidence type="ECO:0000259" key="1">
    <source>
        <dbReference type="Pfam" id="PF11706"/>
    </source>
</evidence>
<proteinExistence type="predicted"/>
<dbReference type="RefSeq" id="WP_184114417.1">
    <property type="nucleotide sequence ID" value="NZ_BNAJ01000011.1"/>
</dbReference>
<protein>
    <submittedName>
        <fullName evidence="3">Putative RNA-binding Zn ribbon-like protein</fullName>
    </submittedName>
</protein>